<reference evidence="2" key="1">
    <citation type="submission" date="2021-01" db="EMBL/GenBank/DDBJ databases">
        <title>Whole genome shotgun sequence of Actinoplanes siamensis NBRC 109076.</title>
        <authorList>
            <person name="Komaki H."/>
            <person name="Tamura T."/>
        </authorList>
    </citation>
    <scope>NUCLEOTIDE SEQUENCE</scope>
    <source>
        <strain evidence="2">NBRC 109076</strain>
    </source>
</reference>
<gene>
    <name evidence="2" type="ORF">Asi03nite_24740</name>
</gene>
<name>A0A919N5Y2_9ACTN</name>
<organism evidence="2 3">
    <name type="scientific">Actinoplanes siamensis</name>
    <dbReference type="NCBI Taxonomy" id="1223317"/>
    <lineage>
        <taxon>Bacteria</taxon>
        <taxon>Bacillati</taxon>
        <taxon>Actinomycetota</taxon>
        <taxon>Actinomycetes</taxon>
        <taxon>Micromonosporales</taxon>
        <taxon>Micromonosporaceae</taxon>
        <taxon>Actinoplanes</taxon>
    </lineage>
</organism>
<keyword evidence="3" id="KW-1185">Reference proteome</keyword>
<dbReference type="Proteomes" id="UP000629619">
    <property type="component" value="Unassembled WGS sequence"/>
</dbReference>
<feature type="chain" id="PRO_5039242227" evidence="1">
    <location>
        <begin position="26"/>
        <end position="65"/>
    </location>
</feature>
<protein>
    <submittedName>
        <fullName evidence="2">Uncharacterized protein</fullName>
    </submittedName>
</protein>
<dbReference type="AlphaFoldDB" id="A0A919N5Y2"/>
<keyword evidence="1" id="KW-0732">Signal</keyword>
<dbReference type="RefSeq" id="WP_203679204.1">
    <property type="nucleotide sequence ID" value="NZ_BOMW01000022.1"/>
</dbReference>
<dbReference type="EMBL" id="BOMW01000022">
    <property type="protein sequence ID" value="GIF04936.1"/>
    <property type="molecule type" value="Genomic_DNA"/>
</dbReference>
<proteinExistence type="predicted"/>
<accession>A0A919N5Y2</accession>
<comment type="caution">
    <text evidence="2">The sequence shown here is derived from an EMBL/GenBank/DDBJ whole genome shotgun (WGS) entry which is preliminary data.</text>
</comment>
<evidence type="ECO:0000313" key="2">
    <source>
        <dbReference type="EMBL" id="GIF04936.1"/>
    </source>
</evidence>
<feature type="signal peptide" evidence="1">
    <location>
        <begin position="1"/>
        <end position="25"/>
    </location>
</feature>
<evidence type="ECO:0000313" key="3">
    <source>
        <dbReference type="Proteomes" id="UP000629619"/>
    </source>
</evidence>
<sequence>MNPRRAAAGASGHATAVLLAGAAGAFDVAGEPVLSPGLVARLLGGRYLPVSRSMPRGLLGATRGL</sequence>
<evidence type="ECO:0000256" key="1">
    <source>
        <dbReference type="SAM" id="SignalP"/>
    </source>
</evidence>